<proteinExistence type="predicted"/>
<dbReference type="Proteomes" id="UP000837857">
    <property type="component" value="Chromosome 15"/>
</dbReference>
<sequence>MVLVQNAILKHGLVGERRSAPPPVQRPAWVSGCVWWADASLAYVLFAQAVCAFQLLVPVLARRPYGLFGASGSVPLTALHEECIAPSVITRSTSSPVRGAEWVLSWPTLKGSRNSGHPVGRDIVLWCFISRPGASPDLSISGLFGAWFTAAKDNEMRHVRTQRHARAVLRSGRWCLCLCAHRYEAVFAGKSTLHAFT</sequence>
<accession>A0ABN8HZE4</accession>
<organism evidence="1 2">
    <name type="scientific">Iphiclides podalirius</name>
    <name type="common">scarce swallowtail</name>
    <dbReference type="NCBI Taxonomy" id="110791"/>
    <lineage>
        <taxon>Eukaryota</taxon>
        <taxon>Metazoa</taxon>
        <taxon>Ecdysozoa</taxon>
        <taxon>Arthropoda</taxon>
        <taxon>Hexapoda</taxon>
        <taxon>Insecta</taxon>
        <taxon>Pterygota</taxon>
        <taxon>Neoptera</taxon>
        <taxon>Endopterygota</taxon>
        <taxon>Lepidoptera</taxon>
        <taxon>Glossata</taxon>
        <taxon>Ditrysia</taxon>
        <taxon>Papilionoidea</taxon>
        <taxon>Papilionidae</taxon>
        <taxon>Papilioninae</taxon>
        <taxon>Iphiclides</taxon>
    </lineage>
</organism>
<evidence type="ECO:0000313" key="2">
    <source>
        <dbReference type="Proteomes" id="UP000837857"/>
    </source>
</evidence>
<evidence type="ECO:0000313" key="1">
    <source>
        <dbReference type="EMBL" id="CAH2044287.1"/>
    </source>
</evidence>
<keyword evidence="2" id="KW-1185">Reference proteome</keyword>
<name>A0ABN8HZE4_9NEOP</name>
<feature type="non-terminal residue" evidence="1">
    <location>
        <position position="197"/>
    </location>
</feature>
<reference evidence="1" key="1">
    <citation type="submission" date="2022-03" db="EMBL/GenBank/DDBJ databases">
        <authorList>
            <person name="Martin H S."/>
        </authorList>
    </citation>
    <scope>NUCLEOTIDE SEQUENCE</scope>
</reference>
<dbReference type="EMBL" id="OW152827">
    <property type="protein sequence ID" value="CAH2044287.1"/>
    <property type="molecule type" value="Genomic_DNA"/>
</dbReference>
<gene>
    <name evidence="1" type="ORF">IPOD504_LOCUS4664</name>
</gene>
<protein>
    <submittedName>
        <fullName evidence="1">Uncharacterized protein</fullName>
    </submittedName>
</protein>